<dbReference type="InterPro" id="IPR013762">
    <property type="entry name" value="Integrase-like_cat_sf"/>
</dbReference>
<dbReference type="GO" id="GO:0015074">
    <property type="term" value="P:DNA integration"/>
    <property type="evidence" value="ECO:0007669"/>
    <property type="project" value="UniProtKB-KW"/>
</dbReference>
<dbReference type="AlphaFoldDB" id="A0A4Q4ZAZ4"/>
<keyword evidence="10" id="KW-1185">Reference proteome</keyword>
<dbReference type="CDD" id="cd01189">
    <property type="entry name" value="INT_ICEBs1_C_like"/>
    <property type="match status" value="1"/>
</dbReference>
<comment type="similarity">
    <text evidence="1">Belongs to the 'phage' integrase family.</text>
</comment>
<dbReference type="PANTHER" id="PTHR30349">
    <property type="entry name" value="PHAGE INTEGRASE-RELATED"/>
    <property type="match status" value="1"/>
</dbReference>
<proteinExistence type="inferred from homology"/>
<gene>
    <name evidence="9" type="ORF">EKO23_16235</name>
</gene>
<dbReference type="Gene3D" id="1.10.443.10">
    <property type="entry name" value="Intergrase catalytic core"/>
    <property type="match status" value="1"/>
</dbReference>
<reference evidence="9 10" key="1">
    <citation type="submission" date="2019-01" db="EMBL/GenBank/DDBJ databases">
        <title>Nocardioides guangzhouensis sp. nov., an actinobacterium isolated from soil.</title>
        <authorList>
            <person name="Fu Y."/>
            <person name="Cai Y."/>
            <person name="Lin Z."/>
            <person name="Chen P."/>
        </authorList>
    </citation>
    <scope>NUCLEOTIDE SEQUENCE [LARGE SCALE GENOMIC DNA]</scope>
    <source>
        <strain evidence="9 10">130</strain>
    </source>
</reference>
<dbReference type="SUPFAM" id="SSF56349">
    <property type="entry name" value="DNA breaking-rejoining enzymes"/>
    <property type="match status" value="1"/>
</dbReference>
<dbReference type="Proteomes" id="UP000295198">
    <property type="component" value="Unassembled WGS sequence"/>
</dbReference>
<dbReference type="InterPro" id="IPR011010">
    <property type="entry name" value="DNA_brk_join_enz"/>
</dbReference>
<evidence type="ECO:0000256" key="2">
    <source>
        <dbReference type="ARBA" id="ARBA00022908"/>
    </source>
</evidence>
<keyword evidence="3 5" id="KW-0238">DNA-binding</keyword>
<evidence type="ECO:0000256" key="3">
    <source>
        <dbReference type="ARBA" id="ARBA00023125"/>
    </source>
</evidence>
<dbReference type="OrthoDB" id="1822491at2"/>
<accession>A0A4Q4ZAZ4</accession>
<evidence type="ECO:0000259" key="7">
    <source>
        <dbReference type="PROSITE" id="PS51898"/>
    </source>
</evidence>
<evidence type="ECO:0000256" key="6">
    <source>
        <dbReference type="SAM" id="MobiDB-lite"/>
    </source>
</evidence>
<evidence type="ECO:0000256" key="5">
    <source>
        <dbReference type="PROSITE-ProRule" id="PRU01248"/>
    </source>
</evidence>
<dbReference type="Pfam" id="PF00589">
    <property type="entry name" value="Phage_integrase"/>
    <property type="match status" value="1"/>
</dbReference>
<evidence type="ECO:0000259" key="8">
    <source>
        <dbReference type="PROSITE" id="PS51900"/>
    </source>
</evidence>
<evidence type="ECO:0000256" key="4">
    <source>
        <dbReference type="ARBA" id="ARBA00023172"/>
    </source>
</evidence>
<keyword evidence="4" id="KW-0233">DNA recombination</keyword>
<dbReference type="PROSITE" id="PS51900">
    <property type="entry name" value="CB"/>
    <property type="match status" value="1"/>
</dbReference>
<dbReference type="InterPro" id="IPR050090">
    <property type="entry name" value="Tyrosine_recombinase_XerCD"/>
</dbReference>
<name>A0A4Q4ZAZ4_9ACTN</name>
<dbReference type="InterPro" id="IPR002104">
    <property type="entry name" value="Integrase_catalytic"/>
</dbReference>
<sequence>MAHVERRERRGKNGQVLRSYRVRWRGPDGKERNKSFKRKVDADRFAATVSADLVRGQYVDPDAGKILFETYARKWLEAQTFDEGTHVAVELRFRLHAFPVLGNRNLNDIQPSTIQGWLRTLTDLAPSYRQIIFANVSTVFTAAVDDALIVANPCRARSVRRPKRGHHKVVPWTRDRVLAVRDELPPRYQLMVWLGAGLGMRQGEIFGLSPEDIDIERGEVHVRRQVKLVGNRQMFGLPKGRKVRDIPLPDAVLEAINAHMTAYPPIEVTLPWDRTDGKPTTFSLLLYSREKKALGRNYINTFIWKPALKRAGVPVTRENGSHALRHFYASTALHEGESIKALSEYLGHADPGFTLRTYTHLVEDSAERTKRAVDAVFGHQGPEPDPDDAESDEDLVNDVEPDEDDDDDF</sequence>
<dbReference type="Gene3D" id="1.10.150.130">
    <property type="match status" value="1"/>
</dbReference>
<dbReference type="InterPro" id="IPR010998">
    <property type="entry name" value="Integrase_recombinase_N"/>
</dbReference>
<feature type="domain" description="Core-binding (CB)" evidence="8">
    <location>
        <begin position="66"/>
        <end position="144"/>
    </location>
</feature>
<comment type="caution">
    <text evidence="9">The sequence shown here is derived from an EMBL/GenBank/DDBJ whole genome shotgun (WGS) entry which is preliminary data.</text>
</comment>
<evidence type="ECO:0000256" key="1">
    <source>
        <dbReference type="ARBA" id="ARBA00008857"/>
    </source>
</evidence>
<feature type="domain" description="Tyr recombinase" evidence="7">
    <location>
        <begin position="167"/>
        <end position="374"/>
    </location>
</feature>
<feature type="compositionally biased region" description="Acidic residues" evidence="6">
    <location>
        <begin position="384"/>
        <end position="409"/>
    </location>
</feature>
<organism evidence="9 10">
    <name type="scientific">Nocardioides guangzhouensis</name>
    <dbReference type="NCBI Taxonomy" id="2497878"/>
    <lineage>
        <taxon>Bacteria</taxon>
        <taxon>Bacillati</taxon>
        <taxon>Actinomycetota</taxon>
        <taxon>Actinomycetes</taxon>
        <taxon>Propionibacteriales</taxon>
        <taxon>Nocardioidaceae</taxon>
        <taxon>Nocardioides</taxon>
    </lineage>
</organism>
<dbReference type="GO" id="GO:0006310">
    <property type="term" value="P:DNA recombination"/>
    <property type="evidence" value="ECO:0007669"/>
    <property type="project" value="UniProtKB-KW"/>
</dbReference>
<dbReference type="PROSITE" id="PS51898">
    <property type="entry name" value="TYR_RECOMBINASE"/>
    <property type="match status" value="1"/>
</dbReference>
<dbReference type="PANTHER" id="PTHR30349:SF64">
    <property type="entry name" value="PROPHAGE INTEGRASE INTD-RELATED"/>
    <property type="match status" value="1"/>
</dbReference>
<dbReference type="EMBL" id="SDKM01000024">
    <property type="protein sequence ID" value="RYP84396.1"/>
    <property type="molecule type" value="Genomic_DNA"/>
</dbReference>
<dbReference type="InterPro" id="IPR044068">
    <property type="entry name" value="CB"/>
</dbReference>
<keyword evidence="2" id="KW-0229">DNA integration</keyword>
<feature type="region of interest" description="Disordered" evidence="6">
    <location>
        <begin position="372"/>
        <end position="409"/>
    </location>
</feature>
<dbReference type="GO" id="GO:0003677">
    <property type="term" value="F:DNA binding"/>
    <property type="evidence" value="ECO:0007669"/>
    <property type="project" value="UniProtKB-UniRule"/>
</dbReference>
<dbReference type="InterPro" id="IPR004107">
    <property type="entry name" value="Integrase_SAM-like_N"/>
</dbReference>
<dbReference type="Pfam" id="PF14659">
    <property type="entry name" value="Phage_int_SAM_3"/>
    <property type="match status" value="1"/>
</dbReference>
<evidence type="ECO:0000313" key="9">
    <source>
        <dbReference type="EMBL" id="RYP84396.1"/>
    </source>
</evidence>
<evidence type="ECO:0000313" key="10">
    <source>
        <dbReference type="Proteomes" id="UP000295198"/>
    </source>
</evidence>
<protein>
    <submittedName>
        <fullName evidence="9">Site-specific integrase</fullName>
    </submittedName>
</protein>